<organism evidence="1 2">
    <name type="scientific">Pontibacter indicus</name>
    <dbReference type="NCBI Taxonomy" id="1317125"/>
    <lineage>
        <taxon>Bacteria</taxon>
        <taxon>Pseudomonadati</taxon>
        <taxon>Bacteroidota</taxon>
        <taxon>Cytophagia</taxon>
        <taxon>Cytophagales</taxon>
        <taxon>Hymenobacteraceae</taxon>
        <taxon>Pontibacter</taxon>
    </lineage>
</organism>
<dbReference type="OrthoDB" id="983080at2"/>
<reference evidence="2" key="1">
    <citation type="submission" date="2017-01" db="EMBL/GenBank/DDBJ databases">
        <authorList>
            <person name="Varghese N."/>
            <person name="Submissions S."/>
        </authorList>
    </citation>
    <scope>NUCLEOTIDE SEQUENCE [LARGE SCALE GENOMIC DNA]</scope>
    <source>
        <strain evidence="2">LP100</strain>
    </source>
</reference>
<name>A0A1R3XJM9_9BACT</name>
<evidence type="ECO:0000313" key="2">
    <source>
        <dbReference type="Proteomes" id="UP000187181"/>
    </source>
</evidence>
<protein>
    <submittedName>
        <fullName evidence="1">Uncharacterized protein</fullName>
    </submittedName>
</protein>
<accession>A0A1R3XJM9</accession>
<dbReference type="EMBL" id="FTPP01000002">
    <property type="protein sequence ID" value="SIT91827.1"/>
    <property type="molecule type" value="Genomic_DNA"/>
</dbReference>
<gene>
    <name evidence="1" type="ORF">SAMN05444128_2676</name>
</gene>
<dbReference type="AlphaFoldDB" id="A0A1R3XJM9"/>
<proteinExistence type="predicted"/>
<dbReference type="STRING" id="1317125.SAMN05444128_2676"/>
<dbReference type="Proteomes" id="UP000187181">
    <property type="component" value="Unassembled WGS sequence"/>
</dbReference>
<keyword evidence="2" id="KW-1185">Reference proteome</keyword>
<sequence>MNGPFKGLLSVSVLLLLSSCEGDRKQDAYVGTDSVTEDSIASVHQRPVITISEANTDLDSVENIERPAASEITNLKFPLSNLYGIWTYDPEGPHADFELNEKWFFVVDYDGDGSMPYVIKRDSIIVYYNDFISRGLIKEATGEILKISWDGQEATRYVRWAQ</sequence>
<dbReference type="RefSeq" id="WP_076669525.1">
    <property type="nucleotide sequence ID" value="NZ_FTPP01000002.1"/>
</dbReference>
<dbReference type="PROSITE" id="PS51257">
    <property type="entry name" value="PROKAR_LIPOPROTEIN"/>
    <property type="match status" value="1"/>
</dbReference>
<evidence type="ECO:0000313" key="1">
    <source>
        <dbReference type="EMBL" id="SIT91827.1"/>
    </source>
</evidence>